<sequence>MTDPTRTALARVAEFLTGLSAADLTALAEGRARLALVPAGGVTPTGPVASPALATAAGTTTVAAPTGAAAPRATRPVAASAVDTEHAYAALAAMSRRDDGTAYLSSWTTRDLRALAARTGLRGVTGLRKMELVDRIVDRTIGFRLDSTAIRQR</sequence>
<dbReference type="Proteomes" id="UP000198221">
    <property type="component" value="Chromosome I"/>
</dbReference>
<reference evidence="2" key="1">
    <citation type="submission" date="2016-06" db="EMBL/GenBank/DDBJ databases">
        <authorList>
            <person name="Varghese N."/>
            <person name="Submissions Spin"/>
        </authorList>
    </citation>
    <scope>NUCLEOTIDE SEQUENCE [LARGE SCALE GENOMIC DNA]</scope>
    <source>
        <strain evidence="2">DSM 43819</strain>
    </source>
</reference>
<evidence type="ECO:0000313" key="1">
    <source>
        <dbReference type="EMBL" id="SCG39343.1"/>
    </source>
</evidence>
<evidence type="ECO:0008006" key="3">
    <source>
        <dbReference type="Google" id="ProtNLM"/>
    </source>
</evidence>
<dbReference type="AlphaFoldDB" id="A0A1C5H083"/>
<protein>
    <recommendedName>
        <fullName evidence="3">Rho termination factor, N-terminal domain</fullName>
    </recommendedName>
</protein>
<accession>A0A1C5H083</accession>
<organism evidence="1 2">
    <name type="scientific">Micromonospora inositola</name>
    <dbReference type="NCBI Taxonomy" id="47865"/>
    <lineage>
        <taxon>Bacteria</taxon>
        <taxon>Bacillati</taxon>
        <taxon>Actinomycetota</taxon>
        <taxon>Actinomycetes</taxon>
        <taxon>Micromonosporales</taxon>
        <taxon>Micromonosporaceae</taxon>
        <taxon>Micromonospora</taxon>
    </lineage>
</organism>
<evidence type="ECO:0000313" key="2">
    <source>
        <dbReference type="Proteomes" id="UP000198221"/>
    </source>
</evidence>
<proteinExistence type="predicted"/>
<dbReference type="OrthoDB" id="3405928at2"/>
<dbReference type="RefSeq" id="WP_157746252.1">
    <property type="nucleotide sequence ID" value="NZ_LT607754.1"/>
</dbReference>
<keyword evidence="2" id="KW-1185">Reference proteome</keyword>
<name>A0A1C5H083_9ACTN</name>
<dbReference type="EMBL" id="LT607754">
    <property type="protein sequence ID" value="SCG39343.1"/>
    <property type="molecule type" value="Genomic_DNA"/>
</dbReference>
<gene>
    <name evidence="1" type="ORF">GA0070613_0633</name>
</gene>